<dbReference type="EMBL" id="SPHZ02000001">
    <property type="protein sequence ID" value="KAF0935713.1"/>
    <property type="molecule type" value="Genomic_DNA"/>
</dbReference>
<keyword evidence="2" id="KW-1185">Reference proteome</keyword>
<name>A0A6G1FFP6_9ORYZ</name>
<dbReference type="EMBL" id="SPHZ02000001">
    <property type="protein sequence ID" value="KAF0935710.1"/>
    <property type="molecule type" value="Genomic_DNA"/>
</dbReference>
<dbReference type="Pfam" id="PF07893">
    <property type="entry name" value="DUF1668"/>
    <property type="match status" value="1"/>
</dbReference>
<dbReference type="OrthoDB" id="582849at2759"/>
<protein>
    <submittedName>
        <fullName evidence="1">Uncharacterized protein</fullName>
    </submittedName>
</protein>
<evidence type="ECO:0000313" key="1">
    <source>
        <dbReference type="EMBL" id="KAF0935750.1"/>
    </source>
</evidence>
<proteinExistence type="predicted"/>
<evidence type="ECO:0000313" key="2">
    <source>
        <dbReference type="Proteomes" id="UP000479710"/>
    </source>
</evidence>
<accession>A0A6G1FFP6</accession>
<comment type="caution">
    <text evidence="1">The sequence shown here is derived from an EMBL/GenBank/DDBJ whole genome shotgun (WGS) entry which is preliminary data.</text>
</comment>
<dbReference type="Proteomes" id="UP000479710">
    <property type="component" value="Unassembled WGS sequence"/>
</dbReference>
<reference evidence="1 2" key="1">
    <citation type="submission" date="2019-11" db="EMBL/GenBank/DDBJ databases">
        <title>Whole genome sequence of Oryza granulata.</title>
        <authorList>
            <person name="Li W."/>
        </authorList>
    </citation>
    <scope>NUCLEOTIDE SEQUENCE [LARGE SCALE GENOMIC DNA]</scope>
    <source>
        <strain evidence="2">cv. Menghai</strain>
        <tissue evidence="1">Leaf</tissue>
    </source>
</reference>
<dbReference type="AlphaFoldDB" id="A0A6G1FFP6"/>
<dbReference type="InterPro" id="IPR012871">
    <property type="entry name" value="DUF1668_ORYSA"/>
</dbReference>
<sequence length="276" mass="30598">MGPPRFAIPIPLRSRRCTAQSLLHKSTNLRGGGWAMIMQESSVSAGDLGRSTEQHLYLALDDWNGGYRIHRLDADDILDQELAPAAAGGGEHKLPDICCCPVASRSAATTRPPECRMLREKLIRRKEEGPKHFFLSKGKSISLTYMGDGRFALVENILPSEDFNDGAVLHVTLFGLRYDHRFTGESCEPRFDVPLDHMQCPRLLPLCFLMLHSGCTVGSTCTRAGGMEALQADHRRCLLPWSSPVEADLELRVTIGFSDDYGTEIFCFNAENALSM</sequence>
<organism evidence="1 2">
    <name type="scientific">Oryza meyeriana var. granulata</name>
    <dbReference type="NCBI Taxonomy" id="110450"/>
    <lineage>
        <taxon>Eukaryota</taxon>
        <taxon>Viridiplantae</taxon>
        <taxon>Streptophyta</taxon>
        <taxon>Embryophyta</taxon>
        <taxon>Tracheophyta</taxon>
        <taxon>Spermatophyta</taxon>
        <taxon>Magnoliopsida</taxon>
        <taxon>Liliopsida</taxon>
        <taxon>Poales</taxon>
        <taxon>Poaceae</taxon>
        <taxon>BOP clade</taxon>
        <taxon>Oryzoideae</taxon>
        <taxon>Oryzeae</taxon>
        <taxon>Oryzinae</taxon>
        <taxon>Oryza</taxon>
        <taxon>Oryza meyeriana</taxon>
    </lineage>
</organism>
<gene>
    <name evidence="1" type="ORF">E2562_035758</name>
</gene>
<dbReference type="EMBL" id="SPHZ02000001">
    <property type="protein sequence ID" value="KAF0935750.1"/>
    <property type="molecule type" value="Genomic_DNA"/>
</dbReference>